<feature type="region of interest" description="Disordered" evidence="1">
    <location>
        <begin position="724"/>
        <end position="810"/>
    </location>
</feature>
<dbReference type="OrthoDB" id="10451691at2759"/>
<dbReference type="EMBL" id="FN649740">
    <property type="protein sequence ID" value="CBN76979.1"/>
    <property type="molecule type" value="Genomic_DNA"/>
</dbReference>
<sequence length="1538" mass="155044">MSSLMRVVASFPSTSLKPLWTTTWKGDKKSKGLGEVLRDVAGGSSGEIAWHHSARILAALLPCFCLPPAEPHPLLRDAGLNLGEELPLLLSILETLMEAFPSPIPEDAASAVDAAAPLLLPPSSSSSRGAEEENCCADVRLEVLPTSGLIANAWCGLAFWAMEQAAAAGLDVQGTGKGKSGPADAGESASDNQDGSGKGHGNTAAAARDCRKEGSGPSSSSAAPPKENEASEAGRPLQVLLEWLLGVRARPSTGTGAKVTTVTEKAVPGGSTAEGRGKAAANPASSPTTDRLARWKVALLAALIRGLSRRLDVQNAETEAGADDADAKLPERAWLDAPVDSSSVFDGWSCAGDCPACAECLPAGGVIRQSISRKWLKSETPLWLVLLTGVLRGRCGLEYRCLDGSGGGGSGGESRVVREACHKGNPRHEPGVATDGTRGGGGSACQFSPVFLSQSFLGGALSLSPGGWPAQLLASLLTGVRSAKGRTQEEEDLALVVAGRVWRAEAARNLAEWNRCLPLSTDSYVGAAGAGFDGGAQGVTLGGDRYRGGPVAPHARTVGISVSGADVQQKQQQRQPSENLRTATANTLRFLLHAACSLFSRPPERNTRSQSKESEGAAGQACDPGNRTVVSTGVQNEAREAVGVAEHDGNLRGEDSRGWSQGGKRSAAVESVFGAETARLWLGLFEARRNSPAQPKGFSKLVKALAKDCGNCAFVVSGGPLGGGKGGAGEEGSSAAPPPAVWGLDFSQTQPPSQQQQQQPRTGQREPGDFASSTQGDKTAGAAATRYDKCSNTDHPEGKKQNGGGDTLAPPPPFVALPVLAAAALALLTAAPAEADAKAKGRAWKAGSATLAWTLTAAAAAPATTTRSPPASPSTTQRSSAAAAAAVAGVAAGEEGATIPAEVCQCLGAVRSCLTVAVAAAADSAGGGPNRSSSSGTAGFPLDRDSLAPVCRLLAVAVRTSYATAGGAAAAADAGPEPSPGSLIQAAPSSSTAVGIEVVAADPAVRPEIRGLVACALSASRKVAASPGLLTALSPLLEAVLDVSSSSCDADSLQSSLLDVWNATFGKINLKQPPAPAWKAAFSPSLLRRLSDLSQRAEVEMPRGITLPVLDTVAAPPTATTAQGLRGSGLSEGNKGAEGGGIAVEESARGGSEARDYSQPESAAVGDLRAAAAGGGGARGRASSGCAWNGGVAGALPAKGGRRSFMKQASRSPSPSQSHPVATPKKRSPSPTSPDGGGFSGKFIRVVGNGRGSGGNRGTPKRRAAVTTHTSLDGSQSIAPWEDGSQLPDTNPDSGPDLPLEEVLPPPPPRSGVTATTAPQAPSTSTSPATTETTSPGSAASPSKRSMEDTGSETVDPSKTSPPSGTAAPDAGVSPPGSSSSASDRRVRPRIMTSASVGGASGGRDDADGFGHDQGGDDTVMGGGAAASCSSSKVNTAAAAAAAAEKEVATMAAIAKAMPSGGGGRHRHVEVESEMSEMMSSAQAPPSGQQRGRGGGVAVDALLQDVRSLARRVEAARSAMSPEQLEEVGALLQKAVES</sequence>
<feature type="compositionally biased region" description="Low complexity" evidence="1">
    <location>
        <begin position="747"/>
        <end position="762"/>
    </location>
</feature>
<keyword evidence="3" id="KW-1185">Reference proteome</keyword>
<feature type="compositionally biased region" description="Polar residues" evidence="1">
    <location>
        <begin position="1207"/>
        <end position="1220"/>
    </location>
</feature>
<dbReference type="Proteomes" id="UP000002630">
    <property type="component" value="Linkage Group LG15"/>
</dbReference>
<evidence type="ECO:0000256" key="1">
    <source>
        <dbReference type="SAM" id="MobiDB-lite"/>
    </source>
</evidence>
<feature type="compositionally biased region" description="Basic and acidic residues" evidence="1">
    <location>
        <begin position="1403"/>
        <end position="1415"/>
    </location>
</feature>
<feature type="region of interest" description="Disordered" evidence="1">
    <location>
        <begin position="265"/>
        <end position="287"/>
    </location>
</feature>
<feature type="region of interest" description="Disordered" evidence="1">
    <location>
        <begin position="173"/>
        <end position="234"/>
    </location>
</feature>
<evidence type="ECO:0000313" key="2">
    <source>
        <dbReference type="EMBL" id="CBN76979.1"/>
    </source>
</evidence>
<gene>
    <name evidence="2" type="ORF">Esi_0024_0151</name>
</gene>
<feature type="compositionally biased region" description="Low complexity" evidence="1">
    <location>
        <begin position="1367"/>
        <end position="1382"/>
    </location>
</feature>
<evidence type="ECO:0000313" key="3">
    <source>
        <dbReference type="Proteomes" id="UP000002630"/>
    </source>
</evidence>
<feature type="region of interest" description="Disordered" evidence="1">
    <location>
        <begin position="601"/>
        <end position="628"/>
    </location>
</feature>
<feature type="region of interest" description="Disordered" evidence="1">
    <location>
        <begin position="1118"/>
        <end position="1142"/>
    </location>
</feature>
<feature type="region of interest" description="Disordered" evidence="1">
    <location>
        <begin position="1473"/>
        <end position="1495"/>
    </location>
</feature>
<feature type="region of interest" description="Disordered" evidence="1">
    <location>
        <begin position="1198"/>
        <end position="1431"/>
    </location>
</feature>
<feature type="compositionally biased region" description="Low complexity" evidence="1">
    <location>
        <begin position="215"/>
        <end position="225"/>
    </location>
</feature>
<feature type="compositionally biased region" description="Basic and acidic residues" evidence="1">
    <location>
        <begin position="786"/>
        <end position="800"/>
    </location>
</feature>
<organism evidence="2 3">
    <name type="scientific">Ectocarpus siliculosus</name>
    <name type="common">Brown alga</name>
    <name type="synonym">Conferva siliculosa</name>
    <dbReference type="NCBI Taxonomy" id="2880"/>
    <lineage>
        <taxon>Eukaryota</taxon>
        <taxon>Sar</taxon>
        <taxon>Stramenopiles</taxon>
        <taxon>Ochrophyta</taxon>
        <taxon>PX clade</taxon>
        <taxon>Phaeophyceae</taxon>
        <taxon>Ectocarpales</taxon>
        <taxon>Ectocarpaceae</taxon>
        <taxon>Ectocarpus</taxon>
    </lineage>
</organism>
<dbReference type="OMA" id="ANEESHF"/>
<accession>D8LJ95</accession>
<dbReference type="InParanoid" id="D8LJ95"/>
<feature type="region of interest" description="Disordered" evidence="1">
    <location>
        <begin position="641"/>
        <end position="665"/>
    </location>
</feature>
<feature type="compositionally biased region" description="Polar residues" evidence="1">
    <location>
        <begin position="1352"/>
        <end position="1364"/>
    </location>
</feature>
<feature type="compositionally biased region" description="Low complexity" evidence="1">
    <location>
        <begin position="1314"/>
        <end position="1343"/>
    </location>
</feature>
<feature type="compositionally biased region" description="Polar residues" evidence="1">
    <location>
        <begin position="1267"/>
        <end position="1278"/>
    </location>
</feature>
<reference evidence="2 3" key="1">
    <citation type="journal article" date="2010" name="Nature">
        <title>The Ectocarpus genome and the independent evolution of multicellularity in brown algae.</title>
        <authorList>
            <person name="Cock J.M."/>
            <person name="Sterck L."/>
            <person name="Rouze P."/>
            <person name="Scornet D."/>
            <person name="Allen A.E."/>
            <person name="Amoutzias G."/>
            <person name="Anthouard V."/>
            <person name="Artiguenave F."/>
            <person name="Aury J.M."/>
            <person name="Badger J.H."/>
            <person name="Beszteri B."/>
            <person name="Billiau K."/>
            <person name="Bonnet E."/>
            <person name="Bothwell J.H."/>
            <person name="Bowler C."/>
            <person name="Boyen C."/>
            <person name="Brownlee C."/>
            <person name="Carrano C.J."/>
            <person name="Charrier B."/>
            <person name="Cho G.Y."/>
            <person name="Coelho S.M."/>
            <person name="Collen J."/>
            <person name="Corre E."/>
            <person name="Da Silva C."/>
            <person name="Delage L."/>
            <person name="Delaroque N."/>
            <person name="Dittami S.M."/>
            <person name="Doulbeau S."/>
            <person name="Elias M."/>
            <person name="Farnham G."/>
            <person name="Gachon C.M."/>
            <person name="Gschloessl B."/>
            <person name="Heesch S."/>
            <person name="Jabbari K."/>
            <person name="Jubin C."/>
            <person name="Kawai H."/>
            <person name="Kimura K."/>
            <person name="Kloareg B."/>
            <person name="Kupper F.C."/>
            <person name="Lang D."/>
            <person name="Le Bail A."/>
            <person name="Leblanc C."/>
            <person name="Lerouge P."/>
            <person name="Lohr M."/>
            <person name="Lopez P.J."/>
            <person name="Martens C."/>
            <person name="Maumus F."/>
            <person name="Michel G."/>
            <person name="Miranda-Saavedra D."/>
            <person name="Morales J."/>
            <person name="Moreau H."/>
            <person name="Motomura T."/>
            <person name="Nagasato C."/>
            <person name="Napoli C.A."/>
            <person name="Nelson D.R."/>
            <person name="Nyvall-Collen P."/>
            <person name="Peters A.F."/>
            <person name="Pommier C."/>
            <person name="Potin P."/>
            <person name="Poulain J."/>
            <person name="Quesneville H."/>
            <person name="Read B."/>
            <person name="Rensing S.A."/>
            <person name="Ritter A."/>
            <person name="Rousvoal S."/>
            <person name="Samanta M."/>
            <person name="Samson G."/>
            <person name="Schroeder D.C."/>
            <person name="Segurens B."/>
            <person name="Strittmatter M."/>
            <person name="Tonon T."/>
            <person name="Tregear J.W."/>
            <person name="Valentin K."/>
            <person name="von Dassow P."/>
            <person name="Yamagishi T."/>
            <person name="Van de Peer Y."/>
            <person name="Wincker P."/>
        </authorList>
    </citation>
    <scope>NUCLEOTIDE SEQUENCE [LARGE SCALE GENOMIC DNA]</scope>
    <source>
        <strain evidence="3">Ec32 / CCAP1310/4</strain>
    </source>
</reference>
<feature type="compositionally biased region" description="Basic and acidic residues" evidence="1">
    <location>
        <begin position="602"/>
        <end position="615"/>
    </location>
</feature>
<name>D8LJ95_ECTSI</name>
<proteinExistence type="predicted"/>
<protein>
    <submittedName>
        <fullName evidence="2">Uncharacterized protein</fullName>
    </submittedName>
</protein>
<feature type="compositionally biased region" description="Basic and acidic residues" evidence="1">
    <location>
        <begin position="641"/>
        <end position="657"/>
    </location>
</feature>
<dbReference type="EMBL" id="FN648420">
    <property type="protein sequence ID" value="CBN76979.1"/>
    <property type="molecule type" value="Genomic_DNA"/>
</dbReference>